<dbReference type="InterPro" id="IPR044679">
    <property type="entry name" value="PWWP2-like"/>
</dbReference>
<dbReference type="AlphaFoldDB" id="A0AAE1WWK1"/>
<keyword evidence="3" id="KW-1185">Reference proteome</keyword>
<dbReference type="EMBL" id="JACGWL010000006">
    <property type="protein sequence ID" value="KAK4400990.1"/>
    <property type="molecule type" value="Genomic_DNA"/>
</dbReference>
<evidence type="ECO:0000313" key="3">
    <source>
        <dbReference type="Proteomes" id="UP001289374"/>
    </source>
</evidence>
<comment type="caution">
    <text evidence="2">The sequence shown here is derived from an EMBL/GenBank/DDBJ whole genome shotgun (WGS) entry which is preliminary data.</text>
</comment>
<feature type="region of interest" description="Disordered" evidence="1">
    <location>
        <begin position="117"/>
        <end position="210"/>
    </location>
</feature>
<feature type="compositionally biased region" description="Polar residues" evidence="1">
    <location>
        <begin position="158"/>
        <end position="168"/>
    </location>
</feature>
<reference evidence="2" key="2">
    <citation type="journal article" date="2024" name="Plant">
        <title>Genomic evolution and insights into agronomic trait innovations of Sesamum species.</title>
        <authorList>
            <person name="Miao H."/>
            <person name="Wang L."/>
            <person name="Qu L."/>
            <person name="Liu H."/>
            <person name="Sun Y."/>
            <person name="Le M."/>
            <person name="Wang Q."/>
            <person name="Wei S."/>
            <person name="Zheng Y."/>
            <person name="Lin W."/>
            <person name="Duan Y."/>
            <person name="Cao H."/>
            <person name="Xiong S."/>
            <person name="Wang X."/>
            <person name="Wei L."/>
            <person name="Li C."/>
            <person name="Ma Q."/>
            <person name="Ju M."/>
            <person name="Zhao R."/>
            <person name="Li G."/>
            <person name="Mu C."/>
            <person name="Tian Q."/>
            <person name="Mei H."/>
            <person name="Zhang T."/>
            <person name="Gao T."/>
            <person name="Zhang H."/>
        </authorList>
    </citation>
    <scope>NUCLEOTIDE SEQUENCE</scope>
    <source>
        <strain evidence="2">K16</strain>
    </source>
</reference>
<protein>
    <submittedName>
        <fullName evidence="2">Uncharacterized protein</fullName>
    </submittedName>
</protein>
<reference evidence="2" key="1">
    <citation type="submission" date="2020-06" db="EMBL/GenBank/DDBJ databases">
        <authorList>
            <person name="Li T."/>
            <person name="Hu X."/>
            <person name="Zhang T."/>
            <person name="Song X."/>
            <person name="Zhang H."/>
            <person name="Dai N."/>
            <person name="Sheng W."/>
            <person name="Hou X."/>
            <person name="Wei L."/>
        </authorList>
    </citation>
    <scope>NUCLEOTIDE SEQUENCE</scope>
    <source>
        <strain evidence="2">K16</strain>
        <tissue evidence="2">Leaf</tissue>
    </source>
</reference>
<dbReference type="PANTHER" id="PTHR33697:SF2">
    <property type="entry name" value="T17B22.17 PROTEIN"/>
    <property type="match status" value="1"/>
</dbReference>
<feature type="compositionally biased region" description="Polar residues" evidence="1">
    <location>
        <begin position="177"/>
        <end position="207"/>
    </location>
</feature>
<name>A0AAE1WWK1_9LAMI</name>
<feature type="region of interest" description="Disordered" evidence="1">
    <location>
        <begin position="92"/>
        <end position="111"/>
    </location>
</feature>
<sequence>MVTATAAIYIYLSPPSACMSERKESPENGREWGRKHDDLSKPFPTTMLMMLYVINMTARAWCNLEKTMPVKQHRCMDFDDCVRKAHSSQDVPAMEDLKHGQEENVSTSDLEVGMQEQDKELQNSGDVHERANGRGKRRRLPEDANILETSVLCPESSDIPTFPSTMDNRSLKPSLATEPTSSKSTECGSSASGSENPENDELSQPSGFTKRKRIKLKQELETHNQQTFNMDLKNQYRDATENGTGAYLGFEIEELPQSAFDSNGLEFSSSCLDPVHTSQQDVRETALVDVNLTVKASYRAENVPFVCLMSKLNGKAILGYPLEIGELGHASESLLPRKERGACKLFDDGGSKLHLLVWKTSKRTPVCYITNSLSSSISKNVQSGRASKTVEGSTEGGLKEQSLMKLLKNPKQLIERKAAPNRTCVPVELIFSKIIAAVSQEDLVFVRGE</sequence>
<dbReference type="PANTHER" id="PTHR33697">
    <property type="entry name" value="T17B22.17 PROTEIN-RELATED"/>
    <property type="match status" value="1"/>
</dbReference>
<evidence type="ECO:0000313" key="2">
    <source>
        <dbReference type="EMBL" id="KAK4400990.1"/>
    </source>
</evidence>
<accession>A0AAE1WWK1</accession>
<evidence type="ECO:0000256" key="1">
    <source>
        <dbReference type="SAM" id="MobiDB-lite"/>
    </source>
</evidence>
<organism evidence="2 3">
    <name type="scientific">Sesamum angolense</name>
    <dbReference type="NCBI Taxonomy" id="2727404"/>
    <lineage>
        <taxon>Eukaryota</taxon>
        <taxon>Viridiplantae</taxon>
        <taxon>Streptophyta</taxon>
        <taxon>Embryophyta</taxon>
        <taxon>Tracheophyta</taxon>
        <taxon>Spermatophyta</taxon>
        <taxon>Magnoliopsida</taxon>
        <taxon>eudicotyledons</taxon>
        <taxon>Gunneridae</taxon>
        <taxon>Pentapetalae</taxon>
        <taxon>asterids</taxon>
        <taxon>lamiids</taxon>
        <taxon>Lamiales</taxon>
        <taxon>Pedaliaceae</taxon>
        <taxon>Sesamum</taxon>
    </lineage>
</organism>
<gene>
    <name evidence="2" type="ORF">Sango_1205100</name>
</gene>
<proteinExistence type="predicted"/>
<feature type="compositionally biased region" description="Basic and acidic residues" evidence="1">
    <location>
        <begin position="117"/>
        <end position="132"/>
    </location>
</feature>
<dbReference type="Proteomes" id="UP001289374">
    <property type="component" value="Unassembled WGS sequence"/>
</dbReference>